<evidence type="ECO:0000313" key="2">
    <source>
        <dbReference type="EMBL" id="VDM04551.1"/>
    </source>
</evidence>
<proteinExistence type="predicted"/>
<gene>
    <name evidence="2" type="ORF">SSLN_LOCUS18165</name>
</gene>
<dbReference type="AlphaFoldDB" id="A0A183TNW7"/>
<reference evidence="2 3" key="2">
    <citation type="submission" date="2018-11" db="EMBL/GenBank/DDBJ databases">
        <authorList>
            <consortium name="Pathogen Informatics"/>
        </authorList>
    </citation>
    <scope>NUCLEOTIDE SEQUENCE [LARGE SCALE GENOMIC DNA]</scope>
    <source>
        <strain evidence="2 3">NST_G2</strain>
    </source>
</reference>
<dbReference type="WBParaSite" id="SSLN_0001884801-mRNA-1">
    <property type="protein sequence ID" value="SSLN_0001884801-mRNA-1"/>
    <property type="gene ID" value="SSLN_0001884801"/>
</dbReference>
<protein>
    <submittedName>
        <fullName evidence="2 4">Uncharacterized protein</fullName>
    </submittedName>
</protein>
<dbReference type="EMBL" id="UYSU01043824">
    <property type="protein sequence ID" value="VDM04551.1"/>
    <property type="molecule type" value="Genomic_DNA"/>
</dbReference>
<reference evidence="4" key="1">
    <citation type="submission" date="2016-06" db="UniProtKB">
        <authorList>
            <consortium name="WormBaseParasite"/>
        </authorList>
    </citation>
    <scope>IDENTIFICATION</scope>
</reference>
<dbReference type="Proteomes" id="UP000275846">
    <property type="component" value="Unassembled WGS sequence"/>
</dbReference>
<evidence type="ECO:0000313" key="3">
    <source>
        <dbReference type="Proteomes" id="UP000275846"/>
    </source>
</evidence>
<name>A0A183TNW7_SCHSO</name>
<accession>A0A183TNW7</accession>
<keyword evidence="3" id="KW-1185">Reference proteome</keyword>
<organism evidence="4">
    <name type="scientific">Schistocephalus solidus</name>
    <name type="common">Tapeworm</name>
    <dbReference type="NCBI Taxonomy" id="70667"/>
    <lineage>
        <taxon>Eukaryota</taxon>
        <taxon>Metazoa</taxon>
        <taxon>Spiralia</taxon>
        <taxon>Lophotrochozoa</taxon>
        <taxon>Platyhelminthes</taxon>
        <taxon>Cestoda</taxon>
        <taxon>Eucestoda</taxon>
        <taxon>Diphyllobothriidea</taxon>
        <taxon>Diphyllobothriidae</taxon>
        <taxon>Schistocephalus</taxon>
    </lineage>
</organism>
<evidence type="ECO:0000313" key="4">
    <source>
        <dbReference type="WBParaSite" id="SSLN_0001884801-mRNA-1"/>
    </source>
</evidence>
<evidence type="ECO:0000256" key="1">
    <source>
        <dbReference type="SAM" id="MobiDB-lite"/>
    </source>
</evidence>
<feature type="region of interest" description="Disordered" evidence="1">
    <location>
        <begin position="1"/>
        <end position="21"/>
    </location>
</feature>
<sequence>MRCNPTGSLHATGARRQEGQKRRYKDLLKKLLKQLQINPVTWNDLAQDRSVRSRSVKTGSAIYEANKLPAAKAKRAALKSPAPRTNTANSQALPTCQRYQSIFRARIGLIGHLRTQCTNNFNFYVKFCQPFFRPPPRHSWHQFHYSHFRSPELVVRMPR</sequence>